<evidence type="ECO:0000313" key="2">
    <source>
        <dbReference type="EMBL" id="CAG8667776.1"/>
    </source>
</evidence>
<feature type="non-terminal residue" evidence="2">
    <location>
        <position position="90"/>
    </location>
</feature>
<keyword evidence="3" id="KW-1185">Reference proteome</keyword>
<accession>A0A9N9E826</accession>
<reference evidence="2" key="1">
    <citation type="submission" date="2021-06" db="EMBL/GenBank/DDBJ databases">
        <authorList>
            <person name="Kallberg Y."/>
            <person name="Tangrot J."/>
            <person name="Rosling A."/>
        </authorList>
    </citation>
    <scope>NUCLEOTIDE SEQUENCE</scope>
    <source>
        <strain evidence="2">BR232B</strain>
    </source>
</reference>
<sequence>MATVEEIKQQLERANKDEFDILTYGEIGGSDQDGLGNAPNYDWCSREEERAEELLENDKESKKQGKQGKHTDRGRREETQEREIRREKHG</sequence>
<evidence type="ECO:0000256" key="1">
    <source>
        <dbReference type="SAM" id="MobiDB-lite"/>
    </source>
</evidence>
<dbReference type="Proteomes" id="UP000789739">
    <property type="component" value="Unassembled WGS sequence"/>
</dbReference>
<evidence type="ECO:0000313" key="3">
    <source>
        <dbReference type="Proteomes" id="UP000789739"/>
    </source>
</evidence>
<name>A0A9N9E826_9GLOM</name>
<proteinExistence type="predicted"/>
<dbReference type="EMBL" id="CAJVPI010004448">
    <property type="protein sequence ID" value="CAG8667776.1"/>
    <property type="molecule type" value="Genomic_DNA"/>
</dbReference>
<dbReference type="AlphaFoldDB" id="A0A9N9E826"/>
<comment type="caution">
    <text evidence="2">The sequence shown here is derived from an EMBL/GenBank/DDBJ whole genome shotgun (WGS) entry which is preliminary data.</text>
</comment>
<organism evidence="2 3">
    <name type="scientific">Paraglomus brasilianum</name>
    <dbReference type="NCBI Taxonomy" id="144538"/>
    <lineage>
        <taxon>Eukaryota</taxon>
        <taxon>Fungi</taxon>
        <taxon>Fungi incertae sedis</taxon>
        <taxon>Mucoromycota</taxon>
        <taxon>Glomeromycotina</taxon>
        <taxon>Glomeromycetes</taxon>
        <taxon>Paraglomerales</taxon>
        <taxon>Paraglomeraceae</taxon>
        <taxon>Paraglomus</taxon>
    </lineage>
</organism>
<gene>
    <name evidence="2" type="ORF">PBRASI_LOCUS11137</name>
</gene>
<feature type="region of interest" description="Disordered" evidence="1">
    <location>
        <begin position="48"/>
        <end position="90"/>
    </location>
</feature>
<protein>
    <submittedName>
        <fullName evidence="2">6533_t:CDS:1</fullName>
    </submittedName>
</protein>